<proteinExistence type="predicted"/>
<keyword evidence="2" id="KW-1185">Reference proteome</keyword>
<gene>
    <name evidence="1" type="ORF">KIL84_021686</name>
</gene>
<dbReference type="Proteomes" id="UP000827986">
    <property type="component" value="Unassembled WGS sequence"/>
</dbReference>
<dbReference type="EMBL" id="JAHDVG010000478">
    <property type="protein sequence ID" value="KAH1175272.1"/>
    <property type="molecule type" value="Genomic_DNA"/>
</dbReference>
<name>A0A9D4AT55_9SAUR</name>
<organism evidence="1 2">
    <name type="scientific">Mauremys mutica</name>
    <name type="common">yellowpond turtle</name>
    <dbReference type="NCBI Taxonomy" id="74926"/>
    <lineage>
        <taxon>Eukaryota</taxon>
        <taxon>Metazoa</taxon>
        <taxon>Chordata</taxon>
        <taxon>Craniata</taxon>
        <taxon>Vertebrata</taxon>
        <taxon>Euteleostomi</taxon>
        <taxon>Archelosauria</taxon>
        <taxon>Testudinata</taxon>
        <taxon>Testudines</taxon>
        <taxon>Cryptodira</taxon>
        <taxon>Durocryptodira</taxon>
        <taxon>Testudinoidea</taxon>
        <taxon>Geoemydidae</taxon>
        <taxon>Geoemydinae</taxon>
        <taxon>Mauremys</taxon>
    </lineage>
</organism>
<accession>A0A9D4AT55</accession>
<sequence length="118" mass="12897">MDHESSEFTQTVGCEFWEQKMDQGILTKGICSAFVGTCSSTTHQTSAIQLMSSSKSQLYSVCPSGTVDVNVCCVAFVDDLYRPVECLSICSSSVEVNAKAVRTPSCLRSQISTYCCWH</sequence>
<protein>
    <submittedName>
        <fullName evidence="1">Uncharacterized protein</fullName>
    </submittedName>
</protein>
<dbReference type="AlphaFoldDB" id="A0A9D4AT55"/>
<comment type="caution">
    <text evidence="1">The sequence shown here is derived from an EMBL/GenBank/DDBJ whole genome shotgun (WGS) entry which is preliminary data.</text>
</comment>
<reference evidence="1" key="1">
    <citation type="submission" date="2021-09" db="EMBL/GenBank/DDBJ databases">
        <title>The genome of Mauremys mutica provides insights into the evolution of semi-aquatic lifestyle.</title>
        <authorList>
            <person name="Gong S."/>
            <person name="Gao Y."/>
        </authorList>
    </citation>
    <scope>NUCLEOTIDE SEQUENCE</scope>
    <source>
        <strain evidence="1">MM-2020</strain>
        <tissue evidence="1">Muscle</tissue>
    </source>
</reference>
<evidence type="ECO:0000313" key="1">
    <source>
        <dbReference type="EMBL" id="KAH1175272.1"/>
    </source>
</evidence>
<evidence type="ECO:0000313" key="2">
    <source>
        <dbReference type="Proteomes" id="UP000827986"/>
    </source>
</evidence>